<dbReference type="Pfam" id="PF01225">
    <property type="entry name" value="Mur_ligase"/>
    <property type="match status" value="1"/>
</dbReference>
<evidence type="ECO:0000256" key="4">
    <source>
        <dbReference type="ARBA" id="ARBA00022490"/>
    </source>
</evidence>
<evidence type="ECO:0000259" key="9">
    <source>
        <dbReference type="Pfam" id="PF01225"/>
    </source>
</evidence>
<evidence type="ECO:0000256" key="2">
    <source>
        <dbReference type="ARBA" id="ARBA00004752"/>
    </source>
</evidence>
<evidence type="ECO:0000256" key="3">
    <source>
        <dbReference type="ARBA" id="ARBA00012211"/>
    </source>
</evidence>
<dbReference type="GO" id="GO:0008763">
    <property type="term" value="F:UDP-N-acetylmuramate-L-alanine ligase activity"/>
    <property type="evidence" value="ECO:0007669"/>
    <property type="project" value="UniProtKB-EC"/>
</dbReference>
<dbReference type="PANTHER" id="PTHR43445">
    <property type="entry name" value="UDP-N-ACETYLMURAMATE--L-ALANINE LIGASE-RELATED"/>
    <property type="match status" value="1"/>
</dbReference>
<dbReference type="AlphaFoldDB" id="A0A6J6MRM4"/>
<comment type="pathway">
    <text evidence="2">Cell wall biogenesis; peptidoglycan biosynthesis.</text>
</comment>
<dbReference type="InterPro" id="IPR005758">
    <property type="entry name" value="UDP-N-AcMur_Ala_ligase_MurC"/>
</dbReference>
<protein>
    <recommendedName>
        <fullName evidence="3">UDP-N-acetylmuramate--L-alanine ligase</fullName>
        <ecNumber evidence="3">6.3.2.8</ecNumber>
    </recommendedName>
</protein>
<dbReference type="Gene3D" id="3.40.1190.10">
    <property type="entry name" value="Mur-like, catalytic domain"/>
    <property type="match status" value="1"/>
</dbReference>
<comment type="subcellular location">
    <subcellularLocation>
        <location evidence="1">Cytoplasm</location>
    </subcellularLocation>
</comment>
<dbReference type="SUPFAM" id="SSF53244">
    <property type="entry name" value="MurD-like peptide ligases, peptide-binding domain"/>
    <property type="match status" value="1"/>
</dbReference>
<dbReference type="GO" id="GO:0005737">
    <property type="term" value="C:cytoplasm"/>
    <property type="evidence" value="ECO:0007669"/>
    <property type="project" value="UniProtKB-SubCell"/>
</dbReference>
<evidence type="ECO:0000259" key="11">
    <source>
        <dbReference type="Pfam" id="PF08245"/>
    </source>
</evidence>
<dbReference type="InterPro" id="IPR036565">
    <property type="entry name" value="Mur-like_cat_sf"/>
</dbReference>
<dbReference type="InterPro" id="IPR000713">
    <property type="entry name" value="Mur_ligase_N"/>
</dbReference>
<keyword evidence="4" id="KW-0963">Cytoplasm</keyword>
<dbReference type="NCBIfam" id="TIGR01082">
    <property type="entry name" value="murC"/>
    <property type="match status" value="1"/>
</dbReference>
<dbReference type="InterPro" id="IPR050061">
    <property type="entry name" value="MurCDEF_pg_biosynth"/>
</dbReference>
<evidence type="ECO:0000256" key="5">
    <source>
        <dbReference type="ARBA" id="ARBA00022598"/>
    </source>
</evidence>
<evidence type="ECO:0000256" key="7">
    <source>
        <dbReference type="ARBA" id="ARBA00022840"/>
    </source>
</evidence>
<dbReference type="EC" id="6.3.2.8" evidence="3"/>
<feature type="domain" description="Mur ligase N-terminal catalytic" evidence="9">
    <location>
        <begin position="6"/>
        <end position="104"/>
    </location>
</feature>
<dbReference type="EMBL" id="CAEZUJ010000009">
    <property type="protein sequence ID" value="CAB4594374.1"/>
    <property type="molecule type" value="Genomic_DNA"/>
</dbReference>
<dbReference type="SUPFAM" id="SSF51984">
    <property type="entry name" value="MurCD N-terminal domain"/>
    <property type="match status" value="1"/>
</dbReference>
<dbReference type="HAMAP" id="MF_00046">
    <property type="entry name" value="MurC"/>
    <property type="match status" value="1"/>
</dbReference>
<dbReference type="UniPathway" id="UPA00219"/>
<dbReference type="GO" id="GO:0005524">
    <property type="term" value="F:ATP binding"/>
    <property type="evidence" value="ECO:0007669"/>
    <property type="project" value="UniProtKB-KW"/>
</dbReference>
<proteinExistence type="inferred from homology"/>
<sequence length="462" mass="48924">MLKEPVHFIGIGGAGMSAIARILLDRGVQVSGSDAKDSIVIASLRTLGAKIEIGHHADNISLAKTVVVSTAIKVSNPELKAALESGIPVLSRAQSLSELMKGYRSVAVAGTHGKTTTTSMLAVAIQECGVDPSFAIGGTPNDSNSNSHHGNGDIFIAEADESDSSFLVYNPYGAIITNVEIDHVDHFSSKKQLQETFFDFVKSINEFLVICIDDAGGNELANSVKKLSLNLITYGESENAQLRISHVATSATGSFFRITWQGVVLGEVRLNIPGRHNVLNATAALAAGLALGLNPNQLILGLSKFQGVRRRFELKGNIRDIRVFDDYAHHPTEVSATIATAREVVEEGKIIVIFQPHRYSRTLAFSEGFASSLSGADQVILLDIYGAGEQSIPGASSSVIAEKIRALGTKVDFEPSIVTAIELAVSAAKANDLIITMGAGDVTSLGMQILTRLAEAATSDES</sequence>
<gene>
    <name evidence="12" type="ORF">UFOPK1811_00366</name>
    <name evidence="13" type="ORF">UFOPK2360_00219</name>
</gene>
<dbReference type="Gene3D" id="3.40.50.720">
    <property type="entry name" value="NAD(P)-binding Rossmann-like Domain"/>
    <property type="match status" value="1"/>
</dbReference>
<evidence type="ECO:0000259" key="10">
    <source>
        <dbReference type="Pfam" id="PF02875"/>
    </source>
</evidence>
<dbReference type="GO" id="GO:0009252">
    <property type="term" value="P:peptidoglycan biosynthetic process"/>
    <property type="evidence" value="ECO:0007669"/>
    <property type="project" value="UniProtKB-UniPathway"/>
</dbReference>
<evidence type="ECO:0000313" key="13">
    <source>
        <dbReference type="EMBL" id="CAB4676657.1"/>
    </source>
</evidence>
<evidence type="ECO:0000256" key="1">
    <source>
        <dbReference type="ARBA" id="ARBA00004496"/>
    </source>
</evidence>
<evidence type="ECO:0000313" key="12">
    <source>
        <dbReference type="EMBL" id="CAB4594374.1"/>
    </source>
</evidence>
<dbReference type="SUPFAM" id="SSF53623">
    <property type="entry name" value="MurD-like peptide ligases, catalytic domain"/>
    <property type="match status" value="1"/>
</dbReference>
<dbReference type="Gene3D" id="3.90.190.20">
    <property type="entry name" value="Mur ligase, C-terminal domain"/>
    <property type="match status" value="1"/>
</dbReference>
<dbReference type="Pfam" id="PF08245">
    <property type="entry name" value="Mur_ligase_M"/>
    <property type="match status" value="1"/>
</dbReference>
<dbReference type="PANTHER" id="PTHR43445:SF3">
    <property type="entry name" value="UDP-N-ACETYLMURAMATE--L-ALANINE LIGASE"/>
    <property type="match status" value="1"/>
</dbReference>
<reference evidence="13" key="1">
    <citation type="submission" date="2020-05" db="EMBL/GenBank/DDBJ databases">
        <authorList>
            <person name="Chiriac C."/>
            <person name="Salcher M."/>
            <person name="Ghai R."/>
            <person name="Kavagutti S V."/>
        </authorList>
    </citation>
    <scope>NUCLEOTIDE SEQUENCE</scope>
</reference>
<feature type="domain" description="Mur ligase C-terminal" evidence="10">
    <location>
        <begin position="310"/>
        <end position="440"/>
    </location>
</feature>
<name>A0A6J6MRM4_9ZZZZ</name>
<dbReference type="InterPro" id="IPR036615">
    <property type="entry name" value="Mur_ligase_C_dom_sf"/>
</dbReference>
<dbReference type="Pfam" id="PF02875">
    <property type="entry name" value="Mur_ligase_C"/>
    <property type="match status" value="1"/>
</dbReference>
<comment type="catalytic activity">
    <reaction evidence="8">
        <text>UDP-N-acetyl-alpha-D-muramate + L-alanine + ATP = UDP-N-acetyl-alpha-D-muramoyl-L-alanine + ADP + phosphate + H(+)</text>
        <dbReference type="Rhea" id="RHEA:23372"/>
        <dbReference type="ChEBI" id="CHEBI:15378"/>
        <dbReference type="ChEBI" id="CHEBI:30616"/>
        <dbReference type="ChEBI" id="CHEBI:43474"/>
        <dbReference type="ChEBI" id="CHEBI:57972"/>
        <dbReference type="ChEBI" id="CHEBI:70757"/>
        <dbReference type="ChEBI" id="CHEBI:83898"/>
        <dbReference type="ChEBI" id="CHEBI:456216"/>
        <dbReference type="EC" id="6.3.2.8"/>
    </reaction>
</comment>
<evidence type="ECO:0000256" key="6">
    <source>
        <dbReference type="ARBA" id="ARBA00022741"/>
    </source>
</evidence>
<keyword evidence="5" id="KW-0436">Ligase</keyword>
<organism evidence="13">
    <name type="scientific">freshwater metagenome</name>
    <dbReference type="NCBI Taxonomy" id="449393"/>
    <lineage>
        <taxon>unclassified sequences</taxon>
        <taxon>metagenomes</taxon>
        <taxon>ecological metagenomes</taxon>
    </lineage>
</organism>
<dbReference type="InterPro" id="IPR013221">
    <property type="entry name" value="Mur_ligase_cen"/>
</dbReference>
<dbReference type="InterPro" id="IPR004101">
    <property type="entry name" value="Mur_ligase_C"/>
</dbReference>
<feature type="domain" description="Mur ligase central" evidence="11">
    <location>
        <begin position="108"/>
        <end position="287"/>
    </location>
</feature>
<accession>A0A6J6MRM4</accession>
<keyword evidence="6" id="KW-0547">Nucleotide-binding</keyword>
<dbReference type="EMBL" id="CAEZXH010000007">
    <property type="protein sequence ID" value="CAB4676657.1"/>
    <property type="molecule type" value="Genomic_DNA"/>
</dbReference>
<keyword evidence="7" id="KW-0067">ATP-binding</keyword>
<evidence type="ECO:0000256" key="8">
    <source>
        <dbReference type="ARBA" id="ARBA00047833"/>
    </source>
</evidence>